<evidence type="ECO:0000256" key="3">
    <source>
        <dbReference type="ARBA" id="ARBA00023002"/>
    </source>
</evidence>
<dbReference type="InterPro" id="IPR033878">
    <property type="entry name" value="NfsB-like"/>
</dbReference>
<evidence type="ECO:0000313" key="6">
    <source>
        <dbReference type="Proteomes" id="UP000248857"/>
    </source>
</evidence>
<dbReference type="GO" id="GO:0016491">
    <property type="term" value="F:oxidoreductase activity"/>
    <property type="evidence" value="ECO:0007669"/>
    <property type="project" value="UniProtKB-KW"/>
</dbReference>
<dbReference type="AlphaFoldDB" id="A0A2W1JK21"/>
<dbReference type="PANTHER" id="PTHR43673">
    <property type="entry name" value="NAD(P)H NITROREDUCTASE YDGI-RELATED"/>
    <property type="match status" value="1"/>
</dbReference>
<dbReference type="EMBL" id="PQWO01000005">
    <property type="protein sequence ID" value="PZD73576.1"/>
    <property type="molecule type" value="Genomic_DNA"/>
</dbReference>
<protein>
    <submittedName>
        <fullName evidence="5">NAD(P)H nitroreductase YfkO</fullName>
        <ecNumber evidence="5">1.-.-.-</ecNumber>
    </submittedName>
</protein>
<dbReference type="SUPFAM" id="SSF55469">
    <property type="entry name" value="FMN-dependent nitroreductase-like"/>
    <property type="match status" value="1"/>
</dbReference>
<dbReference type="Gene3D" id="3.40.109.10">
    <property type="entry name" value="NADH Oxidase"/>
    <property type="match status" value="1"/>
</dbReference>
<dbReference type="Pfam" id="PF00881">
    <property type="entry name" value="Nitroreductase"/>
    <property type="match status" value="1"/>
</dbReference>
<keyword evidence="2" id="KW-0521">NADP</keyword>
<organism evidence="5 6">
    <name type="scientific">Acaryochloris thomasi RCC1774</name>
    <dbReference type="NCBI Taxonomy" id="1764569"/>
    <lineage>
        <taxon>Bacteria</taxon>
        <taxon>Bacillati</taxon>
        <taxon>Cyanobacteriota</taxon>
        <taxon>Cyanophyceae</taxon>
        <taxon>Acaryochloridales</taxon>
        <taxon>Acaryochloridaceae</taxon>
        <taxon>Acaryochloris</taxon>
        <taxon>Acaryochloris thomasi</taxon>
    </lineage>
</organism>
<name>A0A2W1JK21_9CYAN</name>
<sequence length="220" mass="24798">MSENQPQFISTEQLLAHLQWRYAVKKFDPTRKIASADWHVLEQSLILSPSSFGLQPWKFFVINTPEIRKQLVEHSWGQAQVVDASHLVVLALKTGVDEAYVDQFIARTAEVRQTSVEDLAPYAKVIKDFLNRMSPEDLSAWALRQVYIALGQLMTSAAHLGIDACPMEGFVPDQYDQVLGLTEKGYAAGVVCAMGYRDPADPYADYAKVRYTQDQMIEVL</sequence>
<evidence type="ECO:0000259" key="4">
    <source>
        <dbReference type="Pfam" id="PF00881"/>
    </source>
</evidence>
<proteinExistence type="inferred from homology"/>
<dbReference type="CDD" id="cd02149">
    <property type="entry name" value="NfsB-like"/>
    <property type="match status" value="1"/>
</dbReference>
<comment type="similarity">
    <text evidence="1">Belongs to the nitroreductase family.</text>
</comment>
<reference evidence="5 6" key="1">
    <citation type="journal article" date="2018" name="Sci. Rep.">
        <title>A novel species of the marine cyanobacterium Acaryochloris with a unique pigment content and lifestyle.</title>
        <authorList>
            <person name="Partensky F."/>
            <person name="Six C."/>
            <person name="Ratin M."/>
            <person name="Garczarek L."/>
            <person name="Vaulot D."/>
            <person name="Probert I."/>
            <person name="Calteau A."/>
            <person name="Gourvil P."/>
            <person name="Marie D."/>
            <person name="Grebert T."/>
            <person name="Bouchier C."/>
            <person name="Le Panse S."/>
            <person name="Gachenot M."/>
            <person name="Rodriguez F."/>
            <person name="Garrido J.L."/>
        </authorList>
    </citation>
    <scope>NUCLEOTIDE SEQUENCE [LARGE SCALE GENOMIC DNA]</scope>
    <source>
        <strain evidence="5 6">RCC1774</strain>
    </source>
</reference>
<comment type="caution">
    <text evidence="5">The sequence shown here is derived from an EMBL/GenBank/DDBJ whole genome shotgun (WGS) entry which is preliminary data.</text>
</comment>
<evidence type="ECO:0000256" key="1">
    <source>
        <dbReference type="ARBA" id="ARBA00007118"/>
    </source>
</evidence>
<feature type="domain" description="Nitroreductase" evidence="4">
    <location>
        <begin position="19"/>
        <end position="196"/>
    </location>
</feature>
<keyword evidence="6" id="KW-1185">Reference proteome</keyword>
<dbReference type="RefSeq" id="WP_199464353.1">
    <property type="nucleotide sequence ID" value="NZ_CAWNWM010000005.1"/>
</dbReference>
<evidence type="ECO:0000256" key="2">
    <source>
        <dbReference type="ARBA" id="ARBA00022857"/>
    </source>
</evidence>
<dbReference type="InterPro" id="IPR029479">
    <property type="entry name" value="Nitroreductase"/>
</dbReference>
<accession>A0A2W1JK21</accession>
<keyword evidence="3 5" id="KW-0560">Oxidoreductase</keyword>
<dbReference type="EC" id="1.-.-.-" evidence="5"/>
<dbReference type="Proteomes" id="UP000248857">
    <property type="component" value="Unassembled WGS sequence"/>
</dbReference>
<dbReference type="InterPro" id="IPR000415">
    <property type="entry name" value="Nitroreductase-like"/>
</dbReference>
<gene>
    <name evidence="5" type="primary">yfkO</name>
    <name evidence="5" type="ORF">C1752_02133</name>
</gene>
<evidence type="ECO:0000313" key="5">
    <source>
        <dbReference type="EMBL" id="PZD73576.1"/>
    </source>
</evidence>